<reference evidence="9 10" key="1">
    <citation type="journal article" date="2012" name="Genome Biol.">
        <title>Genome and low-iron response of an oceanic diatom adapted to chronic iron limitation.</title>
        <authorList>
            <person name="Lommer M."/>
            <person name="Specht M."/>
            <person name="Roy A.S."/>
            <person name="Kraemer L."/>
            <person name="Andreson R."/>
            <person name="Gutowska M.A."/>
            <person name="Wolf J."/>
            <person name="Bergner S.V."/>
            <person name="Schilhabel M.B."/>
            <person name="Klostermeier U.C."/>
            <person name="Beiko R.G."/>
            <person name="Rosenstiel P."/>
            <person name="Hippler M."/>
            <person name="Laroche J."/>
        </authorList>
    </citation>
    <scope>NUCLEOTIDE SEQUENCE [LARGE SCALE GENOMIC DNA]</scope>
    <source>
        <strain evidence="9 10">CCMP1005</strain>
    </source>
</reference>
<keyword evidence="3" id="KW-0812">Transmembrane</keyword>
<dbReference type="PANTHER" id="PTHR22811">
    <property type="entry name" value="TRANSMEMBRANE EMP24 DOMAIN-CONTAINING PROTEIN"/>
    <property type="match status" value="1"/>
</dbReference>
<accession>K0TQ51</accession>
<dbReference type="eggNOG" id="KOG0178">
    <property type="taxonomic scope" value="Eukaryota"/>
</dbReference>
<evidence type="ECO:0000259" key="8">
    <source>
        <dbReference type="PROSITE" id="PS00388"/>
    </source>
</evidence>
<comment type="caution">
    <text evidence="9">The sequence shown here is derived from an EMBL/GenBank/DDBJ whole genome shotgun (WGS) entry which is preliminary data.</text>
</comment>
<evidence type="ECO:0000256" key="4">
    <source>
        <dbReference type="ARBA" id="ARBA00022729"/>
    </source>
</evidence>
<evidence type="ECO:0000256" key="6">
    <source>
        <dbReference type="ARBA" id="ARBA00023136"/>
    </source>
</evidence>
<dbReference type="InterPro" id="IPR015720">
    <property type="entry name" value="Emp24-like"/>
</dbReference>
<evidence type="ECO:0000313" key="10">
    <source>
        <dbReference type="Proteomes" id="UP000266841"/>
    </source>
</evidence>
<dbReference type="PROSITE" id="PS00388">
    <property type="entry name" value="PROTEASOME_ALPHA_1"/>
    <property type="match status" value="1"/>
</dbReference>
<evidence type="ECO:0000256" key="2">
    <source>
        <dbReference type="ARBA" id="ARBA00007104"/>
    </source>
</evidence>
<dbReference type="SMART" id="SM00948">
    <property type="entry name" value="Proteasome_A_N"/>
    <property type="match status" value="1"/>
</dbReference>
<keyword evidence="6" id="KW-0472">Membrane</keyword>
<dbReference type="GO" id="GO:0019773">
    <property type="term" value="C:proteasome core complex, alpha-subunit complex"/>
    <property type="evidence" value="ECO:0007669"/>
    <property type="project" value="InterPro"/>
</dbReference>
<keyword evidence="4" id="KW-0732">Signal</keyword>
<dbReference type="InterPro" id="IPR000426">
    <property type="entry name" value="Proteasome_asu_N"/>
</dbReference>
<gene>
    <name evidence="9" type="ORF">THAOC_02837</name>
</gene>
<dbReference type="Pfam" id="PF01105">
    <property type="entry name" value="EMP24_GP25L"/>
    <property type="match status" value="1"/>
</dbReference>
<dbReference type="OrthoDB" id="39894at2759"/>
<feature type="region of interest" description="Disordered" evidence="7">
    <location>
        <begin position="29"/>
        <end position="64"/>
    </location>
</feature>
<dbReference type="OMA" id="MADHQEY"/>
<name>K0TQ51_THAOC</name>
<dbReference type="Pfam" id="PF00227">
    <property type="entry name" value="Proteasome"/>
    <property type="match status" value="1"/>
</dbReference>
<sequence>TAPGLDQGVTVLFGSRSCEAARAPNIHEAAQSGSTQIFAERARRGTRAAGPKTTSGVGTSAADIYSDRGPIEHRRTRRPIAQEATQQANWTHEDREWSAENCTLSCAMAKYLLLGQLALLLWLQFEPASGAFSTVIGSGEEECYSVIAPAGTPSTISGNFDALDDELSADPIGVVLYDERQTPIWRSERQASEGFFSVYGTGKFDLCIQNGSMGSDDYVAEQDGNDREVGFAIRVALPSRGREEAGPDDRLNAHLIELSDKLLEGLQTMADHQEYMREREYRHTALADVTFNRVVQWTVLEAIVLALISLGQVLYLKKFFEAGSGSERAVLHLPCGRGCGVSLLASRLPAERAFASSSRASPHSPRASLSGTASPSALDLMNRYIVFIAAALLAVPLSCDGARSLSARRVRGSGNAQTENKYDRSVTTFSDQGRLLQVEYATIAAEERGRGLTVCVELNGVVIMAFPSSNQECNDDVQLDLRDDNSHNPSINSKIHRLSPTHLLLTSGLTGDSSMLASSFRRVVSSHTHVTYDEVILARDLASELGTVMHSMSLIPGSRVLAVIGLLIGLDDVEDEISGDLEAVMRMYRVLPGQSHVERCNVCCTGGGADAIGSAARKDATQILLDELASCDSSDNVSIQQITETVGSLALKYHPSLRDKSSNEADDINERAAVDIWLARALQTNEKKASPHRMLGKALMDVRLARRVALDQISEAVDCLLS</sequence>
<dbReference type="InterPro" id="IPR001353">
    <property type="entry name" value="Proteasome_sua/b"/>
</dbReference>
<dbReference type="Pfam" id="PF10584">
    <property type="entry name" value="Proteasome_A_N"/>
    <property type="match status" value="1"/>
</dbReference>
<dbReference type="AlphaFoldDB" id="K0TQ51"/>
<dbReference type="InterPro" id="IPR009038">
    <property type="entry name" value="GOLD_dom"/>
</dbReference>
<dbReference type="SUPFAM" id="SSF56235">
    <property type="entry name" value="N-terminal nucleophile aminohydrolases (Ntn hydrolases)"/>
    <property type="match status" value="1"/>
</dbReference>
<evidence type="ECO:0000256" key="7">
    <source>
        <dbReference type="SAM" id="MobiDB-lite"/>
    </source>
</evidence>
<comment type="subcellular location">
    <subcellularLocation>
        <location evidence="1">Membrane</location>
        <topology evidence="1">Single-pass type I membrane protein</topology>
    </subcellularLocation>
</comment>
<dbReference type="eggNOG" id="KOG1692">
    <property type="taxonomic scope" value="Eukaryota"/>
</dbReference>
<keyword evidence="10" id="KW-1185">Reference proteome</keyword>
<dbReference type="Gene3D" id="3.60.20.10">
    <property type="entry name" value="Glutamine Phosphoribosylpyrophosphate, subunit 1, domain 1"/>
    <property type="match status" value="1"/>
</dbReference>
<comment type="similarity">
    <text evidence="2">Belongs to the EMP24/GP25L family.</text>
</comment>
<organism evidence="9 10">
    <name type="scientific">Thalassiosira oceanica</name>
    <name type="common">Marine diatom</name>
    <dbReference type="NCBI Taxonomy" id="159749"/>
    <lineage>
        <taxon>Eukaryota</taxon>
        <taxon>Sar</taxon>
        <taxon>Stramenopiles</taxon>
        <taxon>Ochrophyta</taxon>
        <taxon>Bacillariophyta</taxon>
        <taxon>Coscinodiscophyceae</taxon>
        <taxon>Thalassiosirophycidae</taxon>
        <taxon>Thalassiosirales</taxon>
        <taxon>Thalassiosiraceae</taxon>
        <taxon>Thalassiosira</taxon>
    </lineage>
</organism>
<keyword evidence="5" id="KW-1133">Transmembrane helix</keyword>
<dbReference type="GO" id="GO:0006511">
    <property type="term" value="P:ubiquitin-dependent protein catabolic process"/>
    <property type="evidence" value="ECO:0007669"/>
    <property type="project" value="InterPro"/>
</dbReference>
<feature type="domain" description="Proteasome alpha-type subunits" evidence="8">
    <location>
        <begin position="422"/>
        <end position="444"/>
    </location>
</feature>
<evidence type="ECO:0000256" key="1">
    <source>
        <dbReference type="ARBA" id="ARBA00004479"/>
    </source>
</evidence>
<evidence type="ECO:0000256" key="5">
    <source>
        <dbReference type="ARBA" id="ARBA00022989"/>
    </source>
</evidence>
<dbReference type="InterPro" id="IPR029055">
    <property type="entry name" value="Ntn_hydrolases_N"/>
</dbReference>
<evidence type="ECO:0000313" key="9">
    <source>
        <dbReference type="EMBL" id="EJK75437.1"/>
    </source>
</evidence>
<feature type="non-terminal residue" evidence="9">
    <location>
        <position position="1"/>
    </location>
</feature>
<proteinExistence type="inferred from homology"/>
<protein>
    <recommendedName>
        <fullName evidence="8">Proteasome alpha-type subunits domain-containing protein</fullName>
    </recommendedName>
</protein>
<dbReference type="EMBL" id="AGNL01002936">
    <property type="protein sequence ID" value="EJK75437.1"/>
    <property type="molecule type" value="Genomic_DNA"/>
</dbReference>
<dbReference type="GO" id="GO:0016020">
    <property type="term" value="C:membrane"/>
    <property type="evidence" value="ECO:0007669"/>
    <property type="project" value="UniProtKB-SubCell"/>
</dbReference>
<evidence type="ECO:0000256" key="3">
    <source>
        <dbReference type="ARBA" id="ARBA00022692"/>
    </source>
</evidence>
<dbReference type="SMART" id="SM01190">
    <property type="entry name" value="EMP24_GP25L"/>
    <property type="match status" value="1"/>
</dbReference>
<dbReference type="Proteomes" id="UP000266841">
    <property type="component" value="Unassembled WGS sequence"/>
</dbReference>